<dbReference type="Proteomes" id="UP000633365">
    <property type="component" value="Unassembled WGS sequence"/>
</dbReference>
<feature type="chain" id="PRO_5038733551" description="LXG domain-containing protein" evidence="1">
    <location>
        <begin position="26"/>
        <end position="623"/>
    </location>
</feature>
<gene>
    <name evidence="2" type="ORF">JKK62_00460</name>
</gene>
<evidence type="ECO:0008006" key="4">
    <source>
        <dbReference type="Google" id="ProtNLM"/>
    </source>
</evidence>
<reference evidence="2" key="1">
    <citation type="submission" date="2021-01" db="EMBL/GenBank/DDBJ databases">
        <title>Genome public.</title>
        <authorList>
            <person name="Liu C."/>
            <person name="Sun Q."/>
        </authorList>
    </citation>
    <scope>NUCLEOTIDE SEQUENCE</scope>
    <source>
        <strain evidence="2">M6</strain>
    </source>
</reference>
<evidence type="ECO:0000313" key="2">
    <source>
        <dbReference type="EMBL" id="MBK6087141.1"/>
    </source>
</evidence>
<evidence type="ECO:0000313" key="3">
    <source>
        <dbReference type="Proteomes" id="UP000633365"/>
    </source>
</evidence>
<dbReference type="RefSeq" id="WP_186833597.1">
    <property type="nucleotide sequence ID" value="NZ_JAEQMG010000010.1"/>
</dbReference>
<protein>
    <recommendedName>
        <fullName evidence="4">LXG domain-containing protein</fullName>
    </recommendedName>
</protein>
<comment type="caution">
    <text evidence="2">The sequence shown here is derived from an EMBL/GenBank/DDBJ whole genome shotgun (WGS) entry which is preliminary data.</text>
</comment>
<proteinExistence type="predicted"/>
<name>A0A934WP41_9FIRM</name>
<evidence type="ECO:0000256" key="1">
    <source>
        <dbReference type="SAM" id="SignalP"/>
    </source>
</evidence>
<feature type="signal peptide" evidence="1">
    <location>
        <begin position="1"/>
        <end position="25"/>
    </location>
</feature>
<organism evidence="2 3">
    <name type="scientific">Ruminococcus difficilis</name>
    <dbReference type="NCBI Taxonomy" id="2763069"/>
    <lineage>
        <taxon>Bacteria</taxon>
        <taxon>Bacillati</taxon>
        <taxon>Bacillota</taxon>
        <taxon>Clostridia</taxon>
        <taxon>Eubacteriales</taxon>
        <taxon>Oscillospiraceae</taxon>
        <taxon>Ruminococcus</taxon>
    </lineage>
</organism>
<sequence>MKKKFRTRIIAGMLTVITMFSTAGAVITPVCAAEVNSNAVKNVSACDVVEMIDKMVDIAVDDSTPMVKLMASGGMEVLKRLCANLFDEEQPGWDPGEQISRSTDEIMTELKTIETNMDAYHNEEMKTLGNIQSMLDEQGDEIKMSTFYTMERDVAADHEYFRNNIAKNEAAINSNLTDTGIKLNDNDTETIKVIDKTTKASYDYIVEHSDITKGFTRMKKYLDKSTCGYESDYFSVIEKIAKRHYDETVDGMITANGEGFGSTEMLKQLPNYDEKVVGLATGYECVALLYYFDCLQIAQLNYQSRNYTAYSDYLNSTLDTRLSDFRAAITLSNNMLESEINSDVETMNSITEAYKSMLSDFNNSKAAEIKITAGGNEYQFTVDDAMRGWMVIDTMTAYDTTEPVTYASFTLDRDWIVKDAENGFIPEGVGINTASAYKTLMEKYDVSPERASNMGHPQLMLPAYRKTDDKQPTRDYAMTFDLNLNGYTLGGKNDVWPELSYINTKQDYTLNINGDPDRNSTLNVDCIEVTDFFSRNNFGLTLNVNDVKLNKVTDSKPFSEALFMFSTLSTDIKTNAYVKNCDITLKGSSALNRYSHENPQWPGTFIQNDTFNMDIVNTTVKNV</sequence>
<dbReference type="EMBL" id="JAEQMG010000010">
    <property type="protein sequence ID" value="MBK6087141.1"/>
    <property type="molecule type" value="Genomic_DNA"/>
</dbReference>
<accession>A0A934WP41</accession>
<dbReference type="AlphaFoldDB" id="A0A934WP41"/>
<keyword evidence="1" id="KW-0732">Signal</keyword>
<keyword evidence="3" id="KW-1185">Reference proteome</keyword>